<evidence type="ECO:0000256" key="9">
    <source>
        <dbReference type="ARBA" id="ARBA00034488"/>
    </source>
</evidence>
<feature type="coiled-coil region" evidence="12">
    <location>
        <begin position="898"/>
        <end position="985"/>
    </location>
</feature>
<feature type="compositionally biased region" description="Basic and acidic residues" evidence="13">
    <location>
        <begin position="1189"/>
        <end position="1203"/>
    </location>
</feature>
<evidence type="ECO:0000313" key="15">
    <source>
        <dbReference type="EMBL" id="GBG30754.1"/>
    </source>
</evidence>
<evidence type="ECO:0000256" key="5">
    <source>
        <dbReference type="ARBA" id="ARBA00022840"/>
    </source>
</evidence>
<keyword evidence="3" id="KW-0493">Microtubule</keyword>
<evidence type="ECO:0000256" key="10">
    <source>
        <dbReference type="ARBA" id="ARBA00034704"/>
    </source>
</evidence>
<dbReference type="AlphaFoldDB" id="A0A2R5GSA1"/>
<dbReference type="GO" id="GO:0007018">
    <property type="term" value="P:microtubule-based movement"/>
    <property type="evidence" value="ECO:0007669"/>
    <property type="project" value="InterPro"/>
</dbReference>
<dbReference type="OrthoDB" id="3176171at2759"/>
<dbReference type="PROSITE" id="PS00411">
    <property type="entry name" value="KINESIN_MOTOR_1"/>
    <property type="match status" value="1"/>
</dbReference>
<keyword evidence="6 12" id="KW-0175">Coiled coil</keyword>
<feature type="compositionally biased region" description="Low complexity" evidence="13">
    <location>
        <begin position="1210"/>
        <end position="1239"/>
    </location>
</feature>
<dbReference type="GO" id="GO:0007010">
    <property type="term" value="P:cytoskeleton organization"/>
    <property type="evidence" value="ECO:0007669"/>
    <property type="project" value="UniProtKB-ARBA"/>
</dbReference>
<keyword evidence="7 11" id="KW-0505">Motor protein</keyword>
<feature type="domain" description="Kinesin motor" evidence="14">
    <location>
        <begin position="84"/>
        <end position="441"/>
    </location>
</feature>
<dbReference type="GO" id="GO:0008017">
    <property type="term" value="F:microtubule binding"/>
    <property type="evidence" value="ECO:0007669"/>
    <property type="project" value="InterPro"/>
</dbReference>
<feature type="region of interest" description="Disordered" evidence="13">
    <location>
        <begin position="810"/>
        <end position="854"/>
    </location>
</feature>
<dbReference type="Gene3D" id="3.40.850.10">
    <property type="entry name" value="Kinesin motor domain"/>
    <property type="match status" value="1"/>
</dbReference>
<organism evidence="15 16">
    <name type="scientific">Hondaea fermentalgiana</name>
    <dbReference type="NCBI Taxonomy" id="2315210"/>
    <lineage>
        <taxon>Eukaryota</taxon>
        <taxon>Sar</taxon>
        <taxon>Stramenopiles</taxon>
        <taxon>Bigyra</taxon>
        <taxon>Labyrinthulomycetes</taxon>
        <taxon>Thraustochytrida</taxon>
        <taxon>Thraustochytriidae</taxon>
        <taxon>Hondaea</taxon>
    </lineage>
</organism>
<dbReference type="CDD" id="cd00106">
    <property type="entry name" value="KISc"/>
    <property type="match status" value="1"/>
</dbReference>
<feature type="compositionally biased region" description="Polar residues" evidence="13">
    <location>
        <begin position="725"/>
        <end position="742"/>
    </location>
</feature>
<sequence>MPRPSSRGSMSSTTSASKPPPRSATKYRTPQKYKTWNPRSAGKGSTPSGLSSAWKLDRTAALRRSSSVSSVGSARRMPPGEGPSVRVMVRVRPSDERDNCVEVLERPDDDETESKSDMDSVDGNVGKPKRASIRVGGAGGQMFTFDRVFHGEEDQEAVFRDAGRPIADSALKGYNASIFAYGQTGSGKTFTMQGMKNSRGLIPRMLEYCFVNLERLKAEGTAVVVHCSYLEIYNENVYDLLDFDSHAKSNQPGFVLPSKSVREDTRKGVFVENAVEQSLGSVQDAFDLIARGTELRHVGATKMNRESSRSHSIFTLSIEIKSLADEATGTMEITRNSRINLVDLAGSERQRMTKSSGSRLNEAKHINKSLSALGNVISALVEQGKGRVFHIPHRDSVLTYLLRDSLGGNTRTSIIATISPDASNFQDTLSTLQFGQRAKRIRNVVKANTTMSSDVSVLQREVRRLRDELDRAKRLAAESVPDMITSGTDAPAAGGADDAGNVSPTLTTAETIEKQQQLLQEAREALTENADFQRVEANVLKREGFDAAEATGQQILRQRIAHLEEVLLQILKELAGGRDKAKLLGSEIRERIETEQVLRDDIEAKKLLLQLLEQKLKAAEAADPEWFQNEESVLREVKDTSSELVLQAQVAQVKAENASLATMLKTRTSSAEAHNIERRLCSMQMQLEAVLDDKKGLESIVKRLGDENKSLREELKRETERADANETSSSSRNVSFATNGLRSPSARGATTEDDQSFDSASQDLIVALEAELKQAIERADKLEQEVFLEMERKAEGDAERERIQRVLDSMRVKRSGSRRASTGNFTGAGESSRTYSTTETGSSGDDTTSSSPSAVSRAIVKVAAEAHRSARELTNAAARDDGKLVEENAQSTAETLVRQRLLTQLSDARKQLKESEKANRRLQVQLEREIIAARKQKQKLRKSISEKDTSLGTEQQRVVDREAKYQMLKEKHERTLCTNKELQEAVEMANSFADYKTKQLESALKELELFKQKQAMVTRTPNRLTDDFGAHHKRGSTSSSMTKQSRDSSQTVRLSTFEDDATTQRTTRKSSMSVLGITPRSSSASDSDSQIPAPGIRRSSSFNPDRESIALTPKRSVAEFFPMSTEATPVPPTPPASTDAAGSATPQIAASATPRQPPKSAVPTSASSSVAKLGRSGRRRSSGILTPKSLRERARGVNAENDRQSSNLGSGAKATPTPSSSSSSSSSSSATSSGSKKTPNANQTPPTSAFRFANLLRFSSSR</sequence>
<evidence type="ECO:0000256" key="11">
    <source>
        <dbReference type="PROSITE-ProRule" id="PRU00283"/>
    </source>
</evidence>
<feature type="compositionally biased region" description="Polar residues" evidence="13">
    <location>
        <begin position="32"/>
        <end position="51"/>
    </location>
</feature>
<reference evidence="15 16" key="1">
    <citation type="submission" date="2017-12" db="EMBL/GenBank/DDBJ databases">
        <title>Sequencing, de novo assembly and annotation of complete genome of a new Thraustochytrid species, strain FCC1311.</title>
        <authorList>
            <person name="Sedici K."/>
            <person name="Godart F."/>
            <person name="Aiese Cigliano R."/>
            <person name="Sanseverino W."/>
            <person name="Barakat M."/>
            <person name="Ortet P."/>
            <person name="Marechal E."/>
            <person name="Cagnac O."/>
            <person name="Amato A."/>
        </authorList>
    </citation>
    <scope>NUCLEOTIDE SEQUENCE [LARGE SCALE GENOMIC DNA]</scope>
</reference>
<evidence type="ECO:0000256" key="12">
    <source>
        <dbReference type="SAM" id="Coils"/>
    </source>
</evidence>
<dbReference type="InterPro" id="IPR019821">
    <property type="entry name" value="Kinesin_motor_CS"/>
</dbReference>
<dbReference type="PANTHER" id="PTHR37739">
    <property type="entry name" value="KINESIN-LIKE PROTEIN KIN-12D"/>
    <property type="match status" value="1"/>
</dbReference>
<dbReference type="PRINTS" id="PR00380">
    <property type="entry name" value="KINESINHEAVY"/>
</dbReference>
<feature type="region of interest" description="Disordered" evidence="13">
    <location>
        <begin position="1"/>
        <end position="133"/>
    </location>
</feature>
<feature type="region of interest" description="Disordered" evidence="13">
    <location>
        <begin position="1018"/>
        <end position="1107"/>
    </location>
</feature>
<feature type="compositionally biased region" description="Polar residues" evidence="13">
    <location>
        <begin position="1063"/>
        <end position="1073"/>
    </location>
</feature>
<dbReference type="Proteomes" id="UP000241890">
    <property type="component" value="Unassembled WGS sequence"/>
</dbReference>
<dbReference type="InterPro" id="IPR001752">
    <property type="entry name" value="Kinesin_motor_dom"/>
</dbReference>
<feature type="region of interest" description="Disordered" evidence="13">
    <location>
        <begin position="712"/>
        <end position="756"/>
    </location>
</feature>
<feature type="compositionally biased region" description="Low complexity" evidence="13">
    <location>
        <begin position="1"/>
        <end position="17"/>
    </location>
</feature>
<dbReference type="FunFam" id="3.40.850.10:FF:000019">
    <property type="entry name" value="Kinesin-like protein KIN-5D"/>
    <property type="match status" value="1"/>
</dbReference>
<dbReference type="SUPFAM" id="SSF52540">
    <property type="entry name" value="P-loop containing nucleoside triphosphate hydrolases"/>
    <property type="match status" value="1"/>
</dbReference>
<evidence type="ECO:0000259" key="14">
    <source>
        <dbReference type="PROSITE" id="PS50067"/>
    </source>
</evidence>
<keyword evidence="16" id="KW-1185">Reference proteome</keyword>
<comment type="caution">
    <text evidence="15">The sequence shown here is derived from an EMBL/GenBank/DDBJ whole genome shotgun (WGS) entry which is preliminary data.</text>
</comment>
<feature type="binding site" evidence="11">
    <location>
        <begin position="182"/>
        <end position="189"/>
    </location>
    <ligand>
        <name>ATP</name>
        <dbReference type="ChEBI" id="CHEBI:30616"/>
    </ligand>
</feature>
<dbReference type="PROSITE" id="PS50067">
    <property type="entry name" value="KINESIN_MOTOR_2"/>
    <property type="match status" value="1"/>
</dbReference>
<dbReference type="InterPro" id="IPR044986">
    <property type="entry name" value="KIF15/KIN-12"/>
</dbReference>
<evidence type="ECO:0000256" key="13">
    <source>
        <dbReference type="SAM" id="MobiDB-lite"/>
    </source>
</evidence>
<dbReference type="Pfam" id="PF00225">
    <property type="entry name" value="Kinesin"/>
    <property type="match status" value="1"/>
</dbReference>
<evidence type="ECO:0000256" key="2">
    <source>
        <dbReference type="ARBA" id="ARBA00022490"/>
    </source>
</evidence>
<protein>
    <submittedName>
        <fullName evidence="15">Kinesin-like protein KIF15</fullName>
    </submittedName>
</protein>
<evidence type="ECO:0000256" key="7">
    <source>
        <dbReference type="ARBA" id="ARBA00023175"/>
    </source>
</evidence>
<feature type="region of interest" description="Disordered" evidence="13">
    <location>
        <begin position="1124"/>
        <end position="1262"/>
    </location>
</feature>
<feature type="compositionally biased region" description="Polar residues" evidence="13">
    <location>
        <begin position="1036"/>
        <end position="1054"/>
    </location>
</feature>
<evidence type="ECO:0000313" key="16">
    <source>
        <dbReference type="Proteomes" id="UP000241890"/>
    </source>
</evidence>
<feature type="coiled-coil region" evidence="12">
    <location>
        <begin position="509"/>
        <end position="543"/>
    </location>
</feature>
<dbReference type="GO" id="GO:0005524">
    <property type="term" value="F:ATP binding"/>
    <property type="evidence" value="ECO:0007669"/>
    <property type="project" value="UniProtKB-UniRule"/>
</dbReference>
<comment type="similarity">
    <text evidence="9">Belongs to the TRAFAC class myosin-kinesin ATPase superfamily. Kinesin family. KIN-12 subfamily.</text>
</comment>
<dbReference type="InterPro" id="IPR027417">
    <property type="entry name" value="P-loop_NTPase"/>
</dbReference>
<evidence type="ECO:0000256" key="3">
    <source>
        <dbReference type="ARBA" id="ARBA00022701"/>
    </source>
</evidence>
<keyword evidence="2" id="KW-0963">Cytoplasm</keyword>
<dbReference type="SMART" id="SM00129">
    <property type="entry name" value="KISc"/>
    <property type="match status" value="1"/>
</dbReference>
<evidence type="ECO:0000256" key="1">
    <source>
        <dbReference type="ARBA" id="ARBA00004245"/>
    </source>
</evidence>
<feature type="compositionally biased region" description="Low complexity" evidence="13">
    <location>
        <begin position="830"/>
        <end position="853"/>
    </location>
</feature>
<evidence type="ECO:0000256" key="8">
    <source>
        <dbReference type="ARBA" id="ARBA00023212"/>
    </source>
</evidence>
<dbReference type="PANTHER" id="PTHR37739:SF8">
    <property type="entry name" value="KINESIN-LIKE PROTEIN KIN-12D"/>
    <property type="match status" value="1"/>
</dbReference>
<evidence type="ECO:0000256" key="4">
    <source>
        <dbReference type="ARBA" id="ARBA00022741"/>
    </source>
</evidence>
<feature type="compositionally biased region" description="Basic and acidic residues" evidence="13">
    <location>
        <begin position="712"/>
        <end position="724"/>
    </location>
</feature>
<accession>A0A2R5GSA1</accession>
<gene>
    <name evidence="15" type="ORF">FCC1311_069742</name>
</gene>
<dbReference type="InterPro" id="IPR036961">
    <property type="entry name" value="Kinesin_motor_dom_sf"/>
</dbReference>
<keyword evidence="4 11" id="KW-0547">Nucleotide-binding</keyword>
<dbReference type="InParanoid" id="A0A2R5GSA1"/>
<feature type="compositionally biased region" description="Basic and acidic residues" evidence="13">
    <location>
        <begin position="92"/>
        <end position="106"/>
    </location>
</feature>
<comment type="subcellular location">
    <subcellularLocation>
        <location evidence="1">Cytoplasm</location>
        <location evidence="1">Cytoskeleton</location>
    </subcellularLocation>
</comment>
<dbReference type="GO" id="GO:0003777">
    <property type="term" value="F:microtubule motor activity"/>
    <property type="evidence" value="ECO:0007669"/>
    <property type="project" value="InterPro"/>
</dbReference>
<dbReference type="EMBL" id="BEYU01000083">
    <property type="protein sequence ID" value="GBG30754.1"/>
    <property type="molecule type" value="Genomic_DNA"/>
</dbReference>
<feature type="coiled-coil region" evidence="12">
    <location>
        <begin position="765"/>
        <end position="792"/>
    </location>
</feature>
<feature type="compositionally biased region" description="Low complexity" evidence="13">
    <location>
        <begin position="63"/>
        <end position="76"/>
    </location>
</feature>
<comment type="similarity">
    <text evidence="10">Belongs to the TRAFAC class myosin-kinesin ATPase superfamily. Kinesin family. KIN-5/BimC subfamily.</text>
</comment>
<keyword evidence="5 11" id="KW-0067">ATP-binding</keyword>
<dbReference type="GO" id="GO:0005874">
    <property type="term" value="C:microtubule"/>
    <property type="evidence" value="ECO:0007669"/>
    <property type="project" value="UniProtKB-KW"/>
</dbReference>
<keyword evidence="8" id="KW-0206">Cytoskeleton</keyword>
<evidence type="ECO:0000256" key="6">
    <source>
        <dbReference type="ARBA" id="ARBA00023054"/>
    </source>
</evidence>
<proteinExistence type="inferred from homology"/>
<name>A0A2R5GSA1_9STRA</name>
<feature type="compositionally biased region" description="Low complexity" evidence="13">
    <location>
        <begin position="1158"/>
        <end position="1174"/>
    </location>
</feature>
<feature type="compositionally biased region" description="Low complexity" evidence="13">
    <location>
        <begin position="1136"/>
        <end position="1146"/>
    </location>
</feature>